<dbReference type="Proteomes" id="UP000590442">
    <property type="component" value="Unassembled WGS sequence"/>
</dbReference>
<name>A0A846QNJ4_9FLAO</name>
<gene>
    <name evidence="1" type="ORF">GGR42_001088</name>
</gene>
<evidence type="ECO:0000313" key="2">
    <source>
        <dbReference type="Proteomes" id="UP000590442"/>
    </source>
</evidence>
<reference evidence="1 2" key="1">
    <citation type="submission" date="2020-03" db="EMBL/GenBank/DDBJ databases">
        <title>Genomic Encyclopedia of Type Strains, Phase IV (KMG-IV): sequencing the most valuable type-strain genomes for metagenomic binning, comparative biology and taxonomic classification.</title>
        <authorList>
            <person name="Goeker M."/>
        </authorList>
    </citation>
    <scope>NUCLEOTIDE SEQUENCE [LARGE SCALE GENOMIC DNA]</scope>
    <source>
        <strain evidence="1 2">DSM 29762</strain>
    </source>
</reference>
<organism evidence="1 2">
    <name type="scientific">Saonia flava</name>
    <dbReference type="NCBI Taxonomy" id="523696"/>
    <lineage>
        <taxon>Bacteria</taxon>
        <taxon>Pseudomonadati</taxon>
        <taxon>Bacteroidota</taxon>
        <taxon>Flavobacteriia</taxon>
        <taxon>Flavobacteriales</taxon>
        <taxon>Flavobacteriaceae</taxon>
        <taxon>Saonia</taxon>
    </lineage>
</organism>
<dbReference type="AlphaFoldDB" id="A0A846QNJ4"/>
<comment type="caution">
    <text evidence="1">The sequence shown here is derived from an EMBL/GenBank/DDBJ whole genome shotgun (WGS) entry which is preliminary data.</text>
</comment>
<protein>
    <submittedName>
        <fullName evidence="1">Uncharacterized protein</fullName>
    </submittedName>
</protein>
<dbReference type="EMBL" id="JAATJJ010000001">
    <property type="protein sequence ID" value="NJB70626.1"/>
    <property type="molecule type" value="Genomic_DNA"/>
</dbReference>
<sequence>MVQTYLTYPACTTSDFSYLCTILTSMNVNILLSDNRAYILVNFVKNSYKWLN</sequence>
<evidence type="ECO:0000313" key="1">
    <source>
        <dbReference type="EMBL" id="NJB70626.1"/>
    </source>
</evidence>
<keyword evidence="2" id="KW-1185">Reference proteome</keyword>
<proteinExistence type="predicted"/>
<accession>A0A846QNJ4</accession>